<reference evidence="1 2" key="1">
    <citation type="submission" date="2023-02" db="EMBL/GenBank/DDBJ databases">
        <title>LHISI_Scaffold_Assembly.</title>
        <authorList>
            <person name="Stuart O.P."/>
            <person name="Cleave R."/>
            <person name="Magrath M.J.L."/>
            <person name="Mikheyev A.S."/>
        </authorList>
    </citation>
    <scope>NUCLEOTIDE SEQUENCE [LARGE SCALE GENOMIC DNA]</scope>
    <source>
        <strain evidence="1">Daus_M_001</strain>
        <tissue evidence="1">Leg muscle</tissue>
    </source>
</reference>
<sequence>MAHLMPLSVSPLSPLRLWASNAKIDPGSGWNTRLPLRGNGLDSRRGRPGYSHVGIGLDDGAGRLVFSEISRFPGPLHSGAAPYSSRFTLTTRLSPRRTCSIPCRVAPGFSHVGIVPDNAADRRVSLGIYQFPHPLTQMLFRTHPASPSSALKTWMLRAAQISSLTPWATHSHLSSFHVLSVRNLLESSARPQTHWTSLVGLQALSSIHTKNTRFHRRRFALIFARTLPDGLRRRLSPRIFSNSRAAPSRVVEPASLASIFLHCHYIYWNFQPVSVLTGFLEAGQAAEGALFQEEGKFEMAHCPSPTAPDCLPVPAAAAKQIRGSKPGPVVRWQQSWPPTTIMHPLLQPSSALPLLLISLTPIHLLLQQTFPLPLQQTNSPVSTIHPSPVQTLPPPIKTIVLSHPNDGNTARIARRSDEALEVRVSVAYTAPSLLDLERAATQSS</sequence>
<accession>A0ABQ9HQE0</accession>
<protein>
    <submittedName>
        <fullName evidence="1">Uncharacterized protein</fullName>
    </submittedName>
</protein>
<dbReference type="EMBL" id="JARBHB010000004">
    <property type="protein sequence ID" value="KAJ8886133.1"/>
    <property type="molecule type" value="Genomic_DNA"/>
</dbReference>
<keyword evidence="2" id="KW-1185">Reference proteome</keyword>
<gene>
    <name evidence="1" type="ORF">PR048_012342</name>
</gene>
<evidence type="ECO:0000313" key="2">
    <source>
        <dbReference type="Proteomes" id="UP001159363"/>
    </source>
</evidence>
<dbReference type="Proteomes" id="UP001159363">
    <property type="component" value="Chromosome X"/>
</dbReference>
<proteinExistence type="predicted"/>
<organism evidence="1 2">
    <name type="scientific">Dryococelus australis</name>
    <dbReference type="NCBI Taxonomy" id="614101"/>
    <lineage>
        <taxon>Eukaryota</taxon>
        <taxon>Metazoa</taxon>
        <taxon>Ecdysozoa</taxon>
        <taxon>Arthropoda</taxon>
        <taxon>Hexapoda</taxon>
        <taxon>Insecta</taxon>
        <taxon>Pterygota</taxon>
        <taxon>Neoptera</taxon>
        <taxon>Polyneoptera</taxon>
        <taxon>Phasmatodea</taxon>
        <taxon>Verophasmatodea</taxon>
        <taxon>Anareolatae</taxon>
        <taxon>Phasmatidae</taxon>
        <taxon>Eurycanthinae</taxon>
        <taxon>Dryococelus</taxon>
    </lineage>
</organism>
<comment type="caution">
    <text evidence="1">The sequence shown here is derived from an EMBL/GenBank/DDBJ whole genome shotgun (WGS) entry which is preliminary data.</text>
</comment>
<name>A0ABQ9HQE0_9NEOP</name>
<evidence type="ECO:0000313" key="1">
    <source>
        <dbReference type="EMBL" id="KAJ8886133.1"/>
    </source>
</evidence>